<dbReference type="AlphaFoldDB" id="A0A6A6FXH3"/>
<organism evidence="1 2">
    <name type="scientific">Elsinoe ampelina</name>
    <dbReference type="NCBI Taxonomy" id="302913"/>
    <lineage>
        <taxon>Eukaryota</taxon>
        <taxon>Fungi</taxon>
        <taxon>Dikarya</taxon>
        <taxon>Ascomycota</taxon>
        <taxon>Pezizomycotina</taxon>
        <taxon>Dothideomycetes</taxon>
        <taxon>Dothideomycetidae</taxon>
        <taxon>Myriangiales</taxon>
        <taxon>Elsinoaceae</taxon>
        <taxon>Elsinoe</taxon>
    </lineage>
</organism>
<evidence type="ECO:0000313" key="1">
    <source>
        <dbReference type="EMBL" id="KAF2218121.1"/>
    </source>
</evidence>
<dbReference type="Proteomes" id="UP000799538">
    <property type="component" value="Unassembled WGS sequence"/>
</dbReference>
<reference evidence="2" key="1">
    <citation type="journal article" date="2020" name="Stud. Mycol.">
        <title>101 Dothideomycetes genomes: A test case for predicting lifestyles and emergence of pathogens.</title>
        <authorList>
            <person name="Haridas S."/>
            <person name="Albert R."/>
            <person name="Binder M."/>
            <person name="Bloem J."/>
            <person name="LaButti K."/>
            <person name="Salamov A."/>
            <person name="Andreopoulos B."/>
            <person name="Baker S."/>
            <person name="Barry K."/>
            <person name="Bills G."/>
            <person name="Bluhm B."/>
            <person name="Cannon C."/>
            <person name="Castanera R."/>
            <person name="Culley D."/>
            <person name="Daum C."/>
            <person name="Ezra D."/>
            <person name="Gonzalez J."/>
            <person name="Henrissat B."/>
            <person name="Kuo A."/>
            <person name="Liang C."/>
            <person name="Lipzen A."/>
            <person name="Lutzoni F."/>
            <person name="Magnuson J."/>
            <person name="Mondo S."/>
            <person name="Nolan M."/>
            <person name="Ohm R."/>
            <person name="Pangilinan J."/>
            <person name="Park H.-J."/>
            <person name="Ramirez L."/>
            <person name="Alfaro M."/>
            <person name="Sun H."/>
            <person name="Tritt A."/>
            <person name="Yoshinaga Y."/>
            <person name="Zwiers L.-H."/>
            <person name="Turgeon B."/>
            <person name="Goodwin S."/>
            <person name="Spatafora J."/>
            <person name="Crous P."/>
            <person name="Grigoriev I."/>
        </authorList>
    </citation>
    <scope>NUCLEOTIDE SEQUENCE [LARGE SCALE GENOMIC DNA]</scope>
    <source>
        <strain evidence="2">CECT 20119</strain>
    </source>
</reference>
<dbReference type="PROSITE" id="PS51257">
    <property type="entry name" value="PROKAR_LIPOPROTEIN"/>
    <property type="match status" value="1"/>
</dbReference>
<gene>
    <name evidence="1" type="ORF">BDZ85DRAFT_141538</name>
</gene>
<sequence>MIVQRFGTAWVTDIRYEGTCWSLHSGGSCHSADRTKTHQRSASIRVRPGDVLGGIDVVSERLRTRSKWSVSWVWR</sequence>
<evidence type="ECO:0000313" key="2">
    <source>
        <dbReference type="Proteomes" id="UP000799538"/>
    </source>
</evidence>
<accession>A0A6A6FXH3</accession>
<name>A0A6A6FXH3_9PEZI</name>
<protein>
    <submittedName>
        <fullName evidence="1">Uncharacterized protein</fullName>
    </submittedName>
</protein>
<keyword evidence="2" id="KW-1185">Reference proteome</keyword>
<proteinExistence type="predicted"/>
<dbReference type="EMBL" id="ML992599">
    <property type="protein sequence ID" value="KAF2218121.1"/>
    <property type="molecule type" value="Genomic_DNA"/>
</dbReference>